<evidence type="ECO:0000313" key="2">
    <source>
        <dbReference type="WBParaSite" id="PS1159_v2.g12881.t1"/>
    </source>
</evidence>
<dbReference type="WBParaSite" id="PS1159_v2.g12881.t1">
    <property type="protein sequence ID" value="PS1159_v2.g12881.t1"/>
    <property type="gene ID" value="PS1159_v2.g12881"/>
</dbReference>
<name>A0AC35F1U6_9BILA</name>
<organism evidence="1 2">
    <name type="scientific">Panagrolaimus sp. PS1159</name>
    <dbReference type="NCBI Taxonomy" id="55785"/>
    <lineage>
        <taxon>Eukaryota</taxon>
        <taxon>Metazoa</taxon>
        <taxon>Ecdysozoa</taxon>
        <taxon>Nematoda</taxon>
        <taxon>Chromadorea</taxon>
        <taxon>Rhabditida</taxon>
        <taxon>Tylenchina</taxon>
        <taxon>Panagrolaimomorpha</taxon>
        <taxon>Panagrolaimoidea</taxon>
        <taxon>Panagrolaimidae</taxon>
        <taxon>Panagrolaimus</taxon>
    </lineage>
</organism>
<protein>
    <submittedName>
        <fullName evidence="2">Uncharacterized protein</fullName>
    </submittedName>
</protein>
<dbReference type="Proteomes" id="UP000887580">
    <property type="component" value="Unplaced"/>
</dbReference>
<proteinExistence type="predicted"/>
<accession>A0AC35F1U6</accession>
<evidence type="ECO:0000313" key="1">
    <source>
        <dbReference type="Proteomes" id="UP000887580"/>
    </source>
</evidence>
<sequence>MKIMASNTPREGQSNRGRNRRFLENLQKTMGAPAAGGLRKAPKPKVAEDEHLPKSLTEFLEILNAEKRDLSLVELAEFYRQRYNDFSDDDITAIAESLFKIGYHGEAIYDFVGFLNVAFVDERFQEKLANEFVLYAANLFDQEEPELEAYEQFGRFIGLLLKTKFNRPYHKIIDSSNKLMVAVMNVLLMFLLEVPKLIESDDPEDLERAKFKTVSVICAVKALNRRLFMDYYELNDNIYKFLRSVLIDTDGKTVGKQFRKLLLDVLIEMEKYSVAGAPNSTTHVGTQTIE</sequence>
<reference evidence="2" key="1">
    <citation type="submission" date="2022-11" db="UniProtKB">
        <authorList>
            <consortium name="WormBaseParasite"/>
        </authorList>
    </citation>
    <scope>IDENTIFICATION</scope>
</reference>